<dbReference type="EMBL" id="JAHESD010000037">
    <property type="protein sequence ID" value="MBT1704716.1"/>
    <property type="molecule type" value="Genomic_DNA"/>
</dbReference>
<proteinExistence type="predicted"/>
<dbReference type="Pfam" id="PF00561">
    <property type="entry name" value="Abhydrolase_1"/>
    <property type="match status" value="1"/>
</dbReference>
<protein>
    <submittedName>
        <fullName evidence="2">Alpha/beta hydrolase</fullName>
    </submittedName>
</protein>
<dbReference type="PANTHER" id="PTHR43798:SF33">
    <property type="entry name" value="HYDROLASE, PUTATIVE (AFU_ORTHOLOGUE AFUA_2G14860)-RELATED"/>
    <property type="match status" value="1"/>
</dbReference>
<dbReference type="InterPro" id="IPR029058">
    <property type="entry name" value="AB_hydrolase_fold"/>
</dbReference>
<dbReference type="InterPro" id="IPR050266">
    <property type="entry name" value="AB_hydrolase_sf"/>
</dbReference>
<comment type="caution">
    <text evidence="2">The sequence shown here is derived from an EMBL/GenBank/DDBJ whole genome shotgun (WGS) entry which is preliminary data.</text>
</comment>
<sequence length="289" mass="32683">MMSFKVATYCGITLIVFALHSCLTFRTKPRKLETYFRQKQITAIQDVYQYGFRDIHYVKTGDTLKPLILFVHGSPGSLNAFVHFLTDTILLNHAQLITVDRPGFGYSNFGNAEVSVKKQAEILTPLLKRYKGNRKVILVGHSLGAPVVARVAMDYPDLVDGLVLVAGSLAPELEPDETWFRAPLASPFLSWILPRAFRASNDEIYHLKPELEMMLPFWKNITCPVTVIQGNRDKFVSPDNASFAKKMIINAPLDLIIEEDMDHFVPWSHPQLIQQALLNQLRNIKTSGN</sequence>
<dbReference type="RefSeq" id="WP_254154673.1">
    <property type="nucleotide sequence ID" value="NZ_JAHESD010000037.1"/>
</dbReference>
<accession>A0ABS5VXK0</accession>
<dbReference type="PRINTS" id="PR00111">
    <property type="entry name" value="ABHYDROLASE"/>
</dbReference>
<dbReference type="PANTHER" id="PTHR43798">
    <property type="entry name" value="MONOACYLGLYCEROL LIPASE"/>
    <property type="match status" value="1"/>
</dbReference>
<keyword evidence="3" id="KW-1185">Reference proteome</keyword>
<keyword evidence="2" id="KW-0378">Hydrolase</keyword>
<dbReference type="SUPFAM" id="SSF53474">
    <property type="entry name" value="alpha/beta-Hydrolases"/>
    <property type="match status" value="1"/>
</dbReference>
<dbReference type="InterPro" id="IPR000073">
    <property type="entry name" value="AB_hydrolase_1"/>
</dbReference>
<evidence type="ECO:0000313" key="3">
    <source>
        <dbReference type="Proteomes" id="UP000772618"/>
    </source>
</evidence>
<dbReference type="Proteomes" id="UP000772618">
    <property type="component" value="Unassembled WGS sequence"/>
</dbReference>
<feature type="domain" description="AB hydrolase-1" evidence="1">
    <location>
        <begin position="66"/>
        <end position="179"/>
    </location>
</feature>
<evidence type="ECO:0000313" key="2">
    <source>
        <dbReference type="EMBL" id="MBT1704716.1"/>
    </source>
</evidence>
<organism evidence="2 3">
    <name type="scientific">Chryseosolibacter indicus</name>
    <dbReference type="NCBI Taxonomy" id="2782351"/>
    <lineage>
        <taxon>Bacteria</taxon>
        <taxon>Pseudomonadati</taxon>
        <taxon>Bacteroidota</taxon>
        <taxon>Cytophagia</taxon>
        <taxon>Cytophagales</taxon>
        <taxon>Chryseotaleaceae</taxon>
        <taxon>Chryseosolibacter</taxon>
    </lineage>
</organism>
<reference evidence="2 3" key="1">
    <citation type="submission" date="2021-05" db="EMBL/GenBank/DDBJ databases">
        <title>A Polyphasic approach of four new species of the genus Ohtaekwangia: Ohtaekwangia histidinii sp. nov., Ohtaekwangia cretensis sp. nov., Ohtaekwangia indiensis sp. nov., Ohtaekwangia reichenbachii sp. nov. from diverse environment.</title>
        <authorList>
            <person name="Octaviana S."/>
        </authorList>
    </citation>
    <scope>NUCLEOTIDE SEQUENCE [LARGE SCALE GENOMIC DNA]</scope>
    <source>
        <strain evidence="2 3">PWU20</strain>
    </source>
</reference>
<name>A0ABS5VXK0_9BACT</name>
<gene>
    <name evidence="2" type="ORF">KK060_15585</name>
</gene>
<dbReference type="GO" id="GO:0016787">
    <property type="term" value="F:hydrolase activity"/>
    <property type="evidence" value="ECO:0007669"/>
    <property type="project" value="UniProtKB-KW"/>
</dbReference>
<dbReference type="Gene3D" id="3.40.50.1820">
    <property type="entry name" value="alpha/beta hydrolase"/>
    <property type="match status" value="1"/>
</dbReference>
<evidence type="ECO:0000259" key="1">
    <source>
        <dbReference type="Pfam" id="PF00561"/>
    </source>
</evidence>